<reference evidence="1 2" key="1">
    <citation type="journal article" date="2018" name="Nat. Ecol. Evol.">
        <title>Pezizomycetes genomes reveal the molecular basis of ectomycorrhizal truffle lifestyle.</title>
        <authorList>
            <person name="Murat C."/>
            <person name="Payen T."/>
            <person name="Noel B."/>
            <person name="Kuo A."/>
            <person name="Morin E."/>
            <person name="Chen J."/>
            <person name="Kohler A."/>
            <person name="Krizsan K."/>
            <person name="Balestrini R."/>
            <person name="Da Silva C."/>
            <person name="Montanini B."/>
            <person name="Hainaut M."/>
            <person name="Levati E."/>
            <person name="Barry K.W."/>
            <person name="Belfiori B."/>
            <person name="Cichocki N."/>
            <person name="Clum A."/>
            <person name="Dockter R.B."/>
            <person name="Fauchery L."/>
            <person name="Guy J."/>
            <person name="Iotti M."/>
            <person name="Le Tacon F."/>
            <person name="Lindquist E.A."/>
            <person name="Lipzen A."/>
            <person name="Malagnac F."/>
            <person name="Mello A."/>
            <person name="Molinier V."/>
            <person name="Miyauchi S."/>
            <person name="Poulain J."/>
            <person name="Riccioni C."/>
            <person name="Rubini A."/>
            <person name="Sitrit Y."/>
            <person name="Splivallo R."/>
            <person name="Traeger S."/>
            <person name="Wang M."/>
            <person name="Zifcakova L."/>
            <person name="Wipf D."/>
            <person name="Zambonelli A."/>
            <person name="Paolocci F."/>
            <person name="Nowrousian M."/>
            <person name="Ottonello S."/>
            <person name="Baldrian P."/>
            <person name="Spatafora J.W."/>
            <person name="Henrissat B."/>
            <person name="Nagy L.G."/>
            <person name="Aury J.M."/>
            <person name="Wincker P."/>
            <person name="Grigoriev I.V."/>
            <person name="Bonfante P."/>
            <person name="Martin F.M."/>
        </authorList>
    </citation>
    <scope>NUCLEOTIDE SEQUENCE [LARGE SCALE GENOMIC DNA]</scope>
    <source>
        <strain evidence="1 2">ATCC MYA-4762</strain>
    </source>
</reference>
<dbReference type="AlphaFoldDB" id="A0A3N4LTQ5"/>
<dbReference type="Proteomes" id="UP000267821">
    <property type="component" value="Unassembled WGS sequence"/>
</dbReference>
<evidence type="ECO:0000313" key="2">
    <source>
        <dbReference type="Proteomes" id="UP000267821"/>
    </source>
</evidence>
<name>A0A3N4LTQ5_9PEZI</name>
<evidence type="ECO:0000313" key="1">
    <source>
        <dbReference type="EMBL" id="RPB21395.1"/>
    </source>
</evidence>
<accession>A0A3N4LTQ5</accession>
<sequence length="176" mass="20173">MFLTSDIDIQVISAVCRGATLWGLEQNHATTFLSRIARSSYGIVYQVPWDPTNPNHHPSDKHWDSAESKWKARGQMTWLLKRGEEVVEGHVLKGAGHYSEYLRVGKMIRGLRSYVHSFSIPYNDIRRQPTYKNEGKVWTNVHTSRDILCGGAALDYRIMYDGKLLQSVEANYVEDD</sequence>
<dbReference type="InParanoid" id="A0A3N4LTQ5"/>
<dbReference type="STRING" id="1051890.A0A3N4LTQ5"/>
<protein>
    <submittedName>
        <fullName evidence="1">Uncharacterized protein</fullName>
    </submittedName>
</protein>
<gene>
    <name evidence="1" type="ORF">L211DRAFT_870077</name>
</gene>
<dbReference type="OrthoDB" id="2963168at2759"/>
<proteinExistence type="predicted"/>
<dbReference type="EMBL" id="ML121560">
    <property type="protein sequence ID" value="RPB21395.1"/>
    <property type="molecule type" value="Genomic_DNA"/>
</dbReference>
<organism evidence="1 2">
    <name type="scientific">Terfezia boudieri ATCC MYA-4762</name>
    <dbReference type="NCBI Taxonomy" id="1051890"/>
    <lineage>
        <taxon>Eukaryota</taxon>
        <taxon>Fungi</taxon>
        <taxon>Dikarya</taxon>
        <taxon>Ascomycota</taxon>
        <taxon>Pezizomycotina</taxon>
        <taxon>Pezizomycetes</taxon>
        <taxon>Pezizales</taxon>
        <taxon>Pezizaceae</taxon>
        <taxon>Terfezia</taxon>
    </lineage>
</organism>
<keyword evidence="2" id="KW-1185">Reference proteome</keyword>